<proteinExistence type="predicted"/>
<protein>
    <submittedName>
        <fullName evidence="1">Uncharacterized protein</fullName>
    </submittedName>
</protein>
<evidence type="ECO:0000313" key="1">
    <source>
        <dbReference type="EMBL" id="MBB6369657.1"/>
    </source>
</evidence>
<dbReference type="Pfam" id="PF20329">
    <property type="entry name" value="DUF6624"/>
    <property type="match status" value="1"/>
</dbReference>
<reference evidence="1 2" key="1">
    <citation type="submission" date="2020-08" db="EMBL/GenBank/DDBJ databases">
        <title>Functional genomics of gut bacteria from endangered species of beetles.</title>
        <authorList>
            <person name="Carlos-Shanley C."/>
        </authorList>
    </citation>
    <scope>NUCLEOTIDE SEQUENCE [LARGE SCALE GENOMIC DNA]</scope>
    <source>
        <strain evidence="1 2">S00136</strain>
    </source>
</reference>
<accession>A0A841MZS7</accession>
<dbReference type="RefSeq" id="WP_184160347.1">
    <property type="nucleotide sequence ID" value="NZ_JACHLC010000001.1"/>
</dbReference>
<dbReference type="EMBL" id="JACHLC010000001">
    <property type="protein sequence ID" value="MBB6369657.1"/>
    <property type="molecule type" value="Genomic_DNA"/>
</dbReference>
<keyword evidence="2" id="KW-1185">Reference proteome</keyword>
<name>A0A841MZS7_9FLAO</name>
<evidence type="ECO:0000313" key="2">
    <source>
        <dbReference type="Proteomes" id="UP000589738"/>
    </source>
</evidence>
<gene>
    <name evidence="1" type="ORF">HNP36_000710</name>
</gene>
<comment type="caution">
    <text evidence="1">The sequence shown here is derived from an EMBL/GenBank/DDBJ whole genome shotgun (WGS) entry which is preliminary data.</text>
</comment>
<organism evidence="1 2">
    <name type="scientific">Chryseobacterium shigense</name>
    <dbReference type="NCBI Taxonomy" id="297244"/>
    <lineage>
        <taxon>Bacteria</taxon>
        <taxon>Pseudomonadati</taxon>
        <taxon>Bacteroidota</taxon>
        <taxon>Flavobacteriia</taxon>
        <taxon>Flavobacteriales</taxon>
        <taxon>Weeksellaceae</taxon>
        <taxon>Chryseobacterium group</taxon>
        <taxon>Chryseobacterium</taxon>
    </lineage>
</organism>
<sequence length="189" mass="21666">MNEALSNELIELAEKDLSVREKLASEVQLAGRYHPEMEKIHRQNAERLREIIKEIGLPTVSKVGEKASDAAWLVVQHSIGEPEFMKECYKMMVGNKEDISPLNIAYLHDRIQVFQGKPQRYGTQLTTEGIPYPVEDKNILNEERLKVLLQPFSQEEINHIPGIEKIPEIDGKDADYTAWRIKTGWIVTS</sequence>
<dbReference type="InterPro" id="IPR046732">
    <property type="entry name" value="DUF6624"/>
</dbReference>
<dbReference type="AlphaFoldDB" id="A0A841MZS7"/>
<dbReference type="Proteomes" id="UP000589738">
    <property type="component" value="Unassembled WGS sequence"/>
</dbReference>